<reference evidence="1" key="1">
    <citation type="journal article" date="2019" name="BMC Genomics">
        <title>A new reference genome for Sorghum bicolor reveals high levels of sequence similarity between sweet and grain genotypes: implications for the genetics of sugar metabolism.</title>
        <authorList>
            <person name="Cooper E.A."/>
            <person name="Brenton Z.W."/>
            <person name="Flinn B.S."/>
            <person name="Jenkins J."/>
            <person name="Shu S."/>
            <person name="Flowers D."/>
            <person name="Luo F."/>
            <person name="Wang Y."/>
            <person name="Xia P."/>
            <person name="Barry K."/>
            <person name="Daum C."/>
            <person name="Lipzen A."/>
            <person name="Yoshinaga Y."/>
            <person name="Schmutz J."/>
            <person name="Saski C."/>
            <person name="Vermerris W."/>
            <person name="Kresovich S."/>
        </authorList>
    </citation>
    <scope>NUCLEOTIDE SEQUENCE</scope>
</reference>
<dbReference type="PANTHER" id="PTHR33103">
    <property type="entry name" value="OS01G0153900 PROTEIN"/>
    <property type="match status" value="1"/>
</dbReference>
<dbReference type="Pfam" id="PF05056">
    <property type="entry name" value="DUF674"/>
    <property type="match status" value="1"/>
</dbReference>
<evidence type="ECO:0000313" key="2">
    <source>
        <dbReference type="Proteomes" id="UP000807115"/>
    </source>
</evidence>
<protein>
    <recommendedName>
        <fullName evidence="3">DUF674 domain-containing protein</fullName>
    </recommendedName>
</protein>
<name>A0A921R9N3_SORBI</name>
<dbReference type="PANTHER" id="PTHR33103:SF52">
    <property type="entry name" value="OS01G0154100 PROTEIN"/>
    <property type="match status" value="1"/>
</dbReference>
<evidence type="ECO:0008006" key="3">
    <source>
        <dbReference type="Google" id="ProtNLM"/>
    </source>
</evidence>
<dbReference type="AlphaFoldDB" id="A0A921R9N3"/>
<dbReference type="InterPro" id="IPR007750">
    <property type="entry name" value="DUF674"/>
</dbReference>
<comment type="caution">
    <text evidence="1">The sequence shown here is derived from an EMBL/GenBank/DDBJ whole genome shotgun (WGS) entry which is preliminary data.</text>
</comment>
<gene>
    <name evidence="1" type="ORF">BDA96_03G069300</name>
</gene>
<proteinExistence type="predicted"/>
<dbReference type="EMBL" id="CM027682">
    <property type="protein sequence ID" value="KAG0536504.1"/>
    <property type="molecule type" value="Genomic_DNA"/>
</dbReference>
<dbReference type="Proteomes" id="UP000807115">
    <property type="component" value="Chromosome 3"/>
</dbReference>
<reference evidence="1" key="2">
    <citation type="submission" date="2020-10" db="EMBL/GenBank/DDBJ databases">
        <authorList>
            <person name="Cooper E.A."/>
            <person name="Brenton Z.W."/>
            <person name="Flinn B.S."/>
            <person name="Jenkins J."/>
            <person name="Shu S."/>
            <person name="Flowers D."/>
            <person name="Luo F."/>
            <person name="Wang Y."/>
            <person name="Xia P."/>
            <person name="Barry K."/>
            <person name="Daum C."/>
            <person name="Lipzen A."/>
            <person name="Yoshinaga Y."/>
            <person name="Schmutz J."/>
            <person name="Saski C."/>
            <person name="Vermerris W."/>
            <person name="Kresovich S."/>
        </authorList>
    </citation>
    <scope>NUCLEOTIDE SEQUENCE</scope>
</reference>
<accession>A0A921R9N3</accession>
<evidence type="ECO:0000313" key="1">
    <source>
        <dbReference type="EMBL" id="KAG0536504.1"/>
    </source>
</evidence>
<sequence length="251" mass="26737">MAPSTPDAVTPALSMKLLVDTKAGRVLYAEASKDVVDFLFSLLTLPVGTVVKILSKDAMVGSVGNLYGSVEELDETYVRSDYAKDALLAPAGGCSGGKLLRLPEPEQPAPTQFYRCNYNSYTECITMMSEVYNTPCQHRSCIGKMTTEMKIVTSSSTGRSGRGAAAVASAVAGTGFVQSVVTYTVMDDLKVSPMSTISGITLLNTFGITDIGSLSEKIVQLGYTEGLEILRVSLQSKTVLTDVFLGKKRKA</sequence>
<organism evidence="1 2">
    <name type="scientific">Sorghum bicolor</name>
    <name type="common">Sorghum</name>
    <name type="synonym">Sorghum vulgare</name>
    <dbReference type="NCBI Taxonomy" id="4558"/>
    <lineage>
        <taxon>Eukaryota</taxon>
        <taxon>Viridiplantae</taxon>
        <taxon>Streptophyta</taxon>
        <taxon>Embryophyta</taxon>
        <taxon>Tracheophyta</taxon>
        <taxon>Spermatophyta</taxon>
        <taxon>Magnoliopsida</taxon>
        <taxon>Liliopsida</taxon>
        <taxon>Poales</taxon>
        <taxon>Poaceae</taxon>
        <taxon>PACMAD clade</taxon>
        <taxon>Panicoideae</taxon>
        <taxon>Andropogonodae</taxon>
        <taxon>Andropogoneae</taxon>
        <taxon>Sorghinae</taxon>
        <taxon>Sorghum</taxon>
    </lineage>
</organism>